<sequence>MSHIQEQEWHHRGSACCSPCGTCVLSCCCPCITYGRTHHRVKNDGNMQGYSCCNLSCAAFCGLSCLGLSFILPMISRGDIRAKYHLQGNGCKDCLCACCCTPCDLTQQDKEATWRESQRKPNEQPQRMDPMQYKPQNNGQPAFHH</sequence>
<evidence type="ECO:0000313" key="3">
    <source>
        <dbReference type="Proteomes" id="UP000799757"/>
    </source>
</evidence>
<evidence type="ECO:0000256" key="1">
    <source>
        <dbReference type="SAM" id="MobiDB-lite"/>
    </source>
</evidence>
<dbReference type="Pfam" id="PF04749">
    <property type="entry name" value="PLAC8"/>
    <property type="match status" value="1"/>
</dbReference>
<keyword evidence="3" id="KW-1185">Reference proteome</keyword>
<evidence type="ECO:0000313" key="2">
    <source>
        <dbReference type="EMBL" id="KAF2799829.1"/>
    </source>
</evidence>
<dbReference type="OrthoDB" id="1045822at2759"/>
<gene>
    <name evidence="2" type="ORF">K505DRAFT_332292</name>
</gene>
<dbReference type="Proteomes" id="UP000799757">
    <property type="component" value="Unassembled WGS sequence"/>
</dbReference>
<organism evidence="2 3">
    <name type="scientific">Melanomma pulvis-pyrius CBS 109.77</name>
    <dbReference type="NCBI Taxonomy" id="1314802"/>
    <lineage>
        <taxon>Eukaryota</taxon>
        <taxon>Fungi</taxon>
        <taxon>Dikarya</taxon>
        <taxon>Ascomycota</taxon>
        <taxon>Pezizomycotina</taxon>
        <taxon>Dothideomycetes</taxon>
        <taxon>Pleosporomycetidae</taxon>
        <taxon>Pleosporales</taxon>
        <taxon>Melanommataceae</taxon>
        <taxon>Melanomma</taxon>
    </lineage>
</organism>
<dbReference type="NCBIfam" id="TIGR01571">
    <property type="entry name" value="A_thal_Cys_rich"/>
    <property type="match status" value="1"/>
</dbReference>
<proteinExistence type="predicted"/>
<dbReference type="AlphaFoldDB" id="A0A6A6XTV3"/>
<feature type="region of interest" description="Disordered" evidence="1">
    <location>
        <begin position="114"/>
        <end position="145"/>
    </location>
</feature>
<accession>A0A6A6XTV3</accession>
<dbReference type="InterPro" id="IPR006461">
    <property type="entry name" value="PLAC_motif_containing"/>
</dbReference>
<reference evidence="2" key="1">
    <citation type="journal article" date="2020" name="Stud. Mycol.">
        <title>101 Dothideomycetes genomes: a test case for predicting lifestyles and emergence of pathogens.</title>
        <authorList>
            <person name="Haridas S."/>
            <person name="Albert R."/>
            <person name="Binder M."/>
            <person name="Bloem J."/>
            <person name="Labutti K."/>
            <person name="Salamov A."/>
            <person name="Andreopoulos B."/>
            <person name="Baker S."/>
            <person name="Barry K."/>
            <person name="Bills G."/>
            <person name="Bluhm B."/>
            <person name="Cannon C."/>
            <person name="Castanera R."/>
            <person name="Culley D."/>
            <person name="Daum C."/>
            <person name="Ezra D."/>
            <person name="Gonzalez J."/>
            <person name="Henrissat B."/>
            <person name="Kuo A."/>
            <person name="Liang C."/>
            <person name="Lipzen A."/>
            <person name="Lutzoni F."/>
            <person name="Magnuson J."/>
            <person name="Mondo S."/>
            <person name="Nolan M."/>
            <person name="Ohm R."/>
            <person name="Pangilinan J."/>
            <person name="Park H.-J."/>
            <person name="Ramirez L."/>
            <person name="Alfaro M."/>
            <person name="Sun H."/>
            <person name="Tritt A."/>
            <person name="Yoshinaga Y."/>
            <person name="Zwiers L.-H."/>
            <person name="Turgeon B."/>
            <person name="Goodwin S."/>
            <person name="Spatafora J."/>
            <person name="Crous P."/>
            <person name="Grigoriev I."/>
        </authorList>
    </citation>
    <scope>NUCLEOTIDE SEQUENCE</scope>
    <source>
        <strain evidence="2">CBS 109.77</strain>
    </source>
</reference>
<dbReference type="PANTHER" id="PTHR15907">
    <property type="entry name" value="DUF614 FAMILY PROTEIN-RELATED"/>
    <property type="match status" value="1"/>
</dbReference>
<feature type="compositionally biased region" description="Polar residues" evidence="1">
    <location>
        <begin position="134"/>
        <end position="145"/>
    </location>
</feature>
<protein>
    <submittedName>
        <fullName evidence="2">PLAC8-domain-containing protein</fullName>
    </submittedName>
</protein>
<dbReference type="EMBL" id="MU001758">
    <property type="protein sequence ID" value="KAF2799829.1"/>
    <property type="molecule type" value="Genomic_DNA"/>
</dbReference>
<name>A0A6A6XTV3_9PLEO</name>